<dbReference type="EMBL" id="RDSM01000002">
    <property type="protein sequence ID" value="RXH56558.1"/>
    <property type="molecule type" value="Genomic_DNA"/>
</dbReference>
<dbReference type="InterPro" id="IPR050093">
    <property type="entry name" value="ABC_SmlMolc_Importer"/>
</dbReference>
<evidence type="ECO:0000259" key="4">
    <source>
        <dbReference type="PROSITE" id="PS50893"/>
    </source>
</evidence>
<sequence length="265" mass="28802">MPGRAVQAASLSEIVHRLEVALRHRIGVLDLDVAFTLAKPWTSLFAPSGAGKSTVLRVIAGLVKPDGGRVVSAFVSQEPQVRLTDTATGVFVPPHERNIRFVGQQSALFPHKTVSENVTYGMTSADKSELSEILRICRIEHLLKKMPGNLSGGERQRVSLARALAAGGARALLLDEPFTGLDVALRDAITFDLRAWLRSRSIPVLHVTHDIGEVFSLADEVIRMEGGRVAAQGSPHDVLRAERERLLGLLDAEALPKRSSADRDF</sequence>
<dbReference type="SMART" id="SM00382">
    <property type="entry name" value="AAA"/>
    <property type="match status" value="1"/>
</dbReference>
<dbReference type="GO" id="GO:0005524">
    <property type="term" value="F:ATP binding"/>
    <property type="evidence" value="ECO:0007669"/>
    <property type="project" value="UniProtKB-KW"/>
</dbReference>
<dbReference type="PROSITE" id="PS00211">
    <property type="entry name" value="ABC_TRANSPORTER_1"/>
    <property type="match status" value="1"/>
</dbReference>
<evidence type="ECO:0000256" key="2">
    <source>
        <dbReference type="ARBA" id="ARBA00022741"/>
    </source>
</evidence>
<name>A0A4Q0T3H2_9BACT</name>
<dbReference type="AlphaFoldDB" id="A0A4Q0T3H2"/>
<accession>A0A4Q0T3H2</accession>
<dbReference type="Gene3D" id="3.40.50.300">
    <property type="entry name" value="P-loop containing nucleotide triphosphate hydrolases"/>
    <property type="match status" value="1"/>
</dbReference>
<reference evidence="5 6" key="1">
    <citation type="submission" date="2018-11" db="EMBL/GenBank/DDBJ databases">
        <authorList>
            <person name="Mardanov A.V."/>
            <person name="Ravin N.V."/>
            <person name="Dedysh S.N."/>
        </authorList>
    </citation>
    <scope>NUCLEOTIDE SEQUENCE [LARGE SCALE GENOMIC DNA]</scope>
    <source>
        <strain evidence="5 6">AF10</strain>
    </source>
</reference>
<dbReference type="GO" id="GO:0016887">
    <property type="term" value="F:ATP hydrolysis activity"/>
    <property type="evidence" value="ECO:0007669"/>
    <property type="project" value="InterPro"/>
</dbReference>
<keyword evidence="6" id="KW-1185">Reference proteome</keyword>
<protein>
    <submittedName>
        <fullName evidence="5">Molybdenum transport ATP-binding protein ModC</fullName>
    </submittedName>
</protein>
<keyword evidence="3 5" id="KW-0067">ATP-binding</keyword>
<dbReference type="InterPro" id="IPR003439">
    <property type="entry name" value="ABC_transporter-like_ATP-bd"/>
</dbReference>
<evidence type="ECO:0000313" key="6">
    <source>
        <dbReference type="Proteomes" id="UP000289437"/>
    </source>
</evidence>
<dbReference type="PANTHER" id="PTHR42781">
    <property type="entry name" value="SPERMIDINE/PUTRESCINE IMPORT ATP-BINDING PROTEIN POTA"/>
    <property type="match status" value="1"/>
</dbReference>
<dbReference type="Pfam" id="PF00005">
    <property type="entry name" value="ABC_tran"/>
    <property type="match status" value="1"/>
</dbReference>
<dbReference type="PROSITE" id="PS50893">
    <property type="entry name" value="ABC_TRANSPORTER_2"/>
    <property type="match status" value="1"/>
</dbReference>
<evidence type="ECO:0000256" key="1">
    <source>
        <dbReference type="ARBA" id="ARBA00022448"/>
    </source>
</evidence>
<dbReference type="SUPFAM" id="SSF52540">
    <property type="entry name" value="P-loop containing nucleoside triphosphate hydrolases"/>
    <property type="match status" value="1"/>
</dbReference>
<proteinExistence type="predicted"/>
<dbReference type="PANTHER" id="PTHR42781:SF4">
    <property type="entry name" value="SPERMIDINE_PUTRESCINE IMPORT ATP-BINDING PROTEIN POTA"/>
    <property type="match status" value="1"/>
</dbReference>
<dbReference type="InterPro" id="IPR027417">
    <property type="entry name" value="P-loop_NTPase"/>
</dbReference>
<gene>
    <name evidence="5" type="ORF">GRAN_3415</name>
</gene>
<dbReference type="Proteomes" id="UP000289437">
    <property type="component" value="Unassembled WGS sequence"/>
</dbReference>
<keyword evidence="2" id="KW-0547">Nucleotide-binding</keyword>
<evidence type="ECO:0000256" key="3">
    <source>
        <dbReference type="ARBA" id="ARBA00022840"/>
    </source>
</evidence>
<comment type="caution">
    <text evidence="5">The sequence shown here is derived from an EMBL/GenBank/DDBJ whole genome shotgun (WGS) entry which is preliminary data.</text>
</comment>
<reference evidence="6" key="2">
    <citation type="submission" date="2019-02" db="EMBL/GenBank/DDBJ databases">
        <title>Granulicella sibirica sp. nov., a psychrotolerant acidobacterium isolated from an organic soil layer in forested tundra, West Siberia.</title>
        <authorList>
            <person name="Oshkin I.Y."/>
            <person name="Kulichevskaya I.S."/>
            <person name="Rijpstra W.I.C."/>
            <person name="Sinninghe Damste J.S."/>
            <person name="Rakitin A.L."/>
            <person name="Ravin N.V."/>
            <person name="Dedysh S.N."/>
        </authorList>
    </citation>
    <scope>NUCLEOTIDE SEQUENCE [LARGE SCALE GENOMIC DNA]</scope>
    <source>
        <strain evidence="6">AF10</strain>
    </source>
</reference>
<dbReference type="InterPro" id="IPR003593">
    <property type="entry name" value="AAA+_ATPase"/>
</dbReference>
<evidence type="ECO:0000313" key="5">
    <source>
        <dbReference type="EMBL" id="RXH56558.1"/>
    </source>
</evidence>
<feature type="domain" description="ABC transporter" evidence="4">
    <location>
        <begin position="6"/>
        <end position="251"/>
    </location>
</feature>
<dbReference type="OrthoDB" id="9802264at2"/>
<organism evidence="5 6">
    <name type="scientific">Granulicella sibirica</name>
    <dbReference type="NCBI Taxonomy" id="2479048"/>
    <lineage>
        <taxon>Bacteria</taxon>
        <taxon>Pseudomonadati</taxon>
        <taxon>Acidobacteriota</taxon>
        <taxon>Terriglobia</taxon>
        <taxon>Terriglobales</taxon>
        <taxon>Acidobacteriaceae</taxon>
        <taxon>Granulicella</taxon>
    </lineage>
</organism>
<dbReference type="InterPro" id="IPR017871">
    <property type="entry name" value="ABC_transporter-like_CS"/>
</dbReference>
<keyword evidence="1" id="KW-0813">Transport</keyword>